<organism evidence="5 6">
    <name type="scientific">Dipteronia dyeriana</name>
    <dbReference type="NCBI Taxonomy" id="168575"/>
    <lineage>
        <taxon>Eukaryota</taxon>
        <taxon>Viridiplantae</taxon>
        <taxon>Streptophyta</taxon>
        <taxon>Embryophyta</taxon>
        <taxon>Tracheophyta</taxon>
        <taxon>Spermatophyta</taxon>
        <taxon>Magnoliopsida</taxon>
        <taxon>eudicotyledons</taxon>
        <taxon>Gunneridae</taxon>
        <taxon>Pentapetalae</taxon>
        <taxon>rosids</taxon>
        <taxon>malvids</taxon>
        <taxon>Sapindales</taxon>
        <taxon>Sapindaceae</taxon>
        <taxon>Hippocastanoideae</taxon>
        <taxon>Acereae</taxon>
        <taxon>Dipteronia</taxon>
    </lineage>
</organism>
<dbReference type="InterPro" id="IPR013083">
    <property type="entry name" value="Znf_RING/FYVE/PHD"/>
</dbReference>
<dbReference type="EMBL" id="JANJYI010000005">
    <property type="protein sequence ID" value="KAK2648949.1"/>
    <property type="molecule type" value="Genomic_DNA"/>
</dbReference>
<dbReference type="InterPro" id="IPR042163">
    <property type="entry name" value="PHF12"/>
</dbReference>
<evidence type="ECO:0000313" key="5">
    <source>
        <dbReference type="EMBL" id="KAK2648949.1"/>
    </source>
</evidence>
<protein>
    <recommendedName>
        <fullName evidence="4">PHD-type domain-containing protein</fullName>
    </recommendedName>
</protein>
<comment type="caution">
    <text evidence="5">The sequence shown here is derived from an EMBL/GenBank/DDBJ whole genome shotgun (WGS) entry which is preliminary data.</text>
</comment>
<dbReference type="PANTHER" id="PTHR46309">
    <property type="entry name" value="PHD FINGER PROTEIN 12"/>
    <property type="match status" value="1"/>
</dbReference>
<evidence type="ECO:0000256" key="3">
    <source>
        <dbReference type="ARBA" id="ARBA00022833"/>
    </source>
</evidence>
<dbReference type="GO" id="GO:0005634">
    <property type="term" value="C:nucleus"/>
    <property type="evidence" value="ECO:0007669"/>
    <property type="project" value="TreeGrafter"/>
</dbReference>
<reference evidence="5" key="1">
    <citation type="journal article" date="2023" name="Plant J.">
        <title>Genome sequences and population genomics provide insights into the demographic history, inbreeding, and mutation load of two 'living fossil' tree species of Dipteronia.</title>
        <authorList>
            <person name="Feng Y."/>
            <person name="Comes H.P."/>
            <person name="Chen J."/>
            <person name="Zhu S."/>
            <person name="Lu R."/>
            <person name="Zhang X."/>
            <person name="Li P."/>
            <person name="Qiu J."/>
            <person name="Olsen K.M."/>
            <person name="Qiu Y."/>
        </authorList>
    </citation>
    <scope>NUCLEOTIDE SEQUENCE</scope>
    <source>
        <strain evidence="5">KIB01</strain>
    </source>
</reference>
<evidence type="ECO:0000256" key="2">
    <source>
        <dbReference type="ARBA" id="ARBA00022771"/>
    </source>
</evidence>
<dbReference type="AlphaFoldDB" id="A0AAD9U7P7"/>
<dbReference type="Proteomes" id="UP001280121">
    <property type="component" value="Unassembled WGS sequence"/>
</dbReference>
<evidence type="ECO:0000256" key="1">
    <source>
        <dbReference type="ARBA" id="ARBA00022723"/>
    </source>
</evidence>
<sequence length="112" mass="12873">MKVGIRDENKTIVSWMIEKKMIKENDAVAYRNCKGLAKGRNHEGGIKGRIHKGVERPRTHGFADWSDDTCMVCGDGRELIRCQKGPSTFHSSCMRMKILNQEIPKEEWLCHN</sequence>
<dbReference type="InterPro" id="IPR011011">
    <property type="entry name" value="Znf_FYVE_PHD"/>
</dbReference>
<dbReference type="Pfam" id="PF00628">
    <property type="entry name" value="PHD"/>
    <property type="match status" value="1"/>
</dbReference>
<keyword evidence="1" id="KW-0479">Metal-binding</keyword>
<dbReference type="GO" id="GO:0006357">
    <property type="term" value="P:regulation of transcription by RNA polymerase II"/>
    <property type="evidence" value="ECO:0007669"/>
    <property type="project" value="TreeGrafter"/>
</dbReference>
<accession>A0AAD9U7P7</accession>
<gene>
    <name evidence="5" type="ORF">Ddye_016438</name>
</gene>
<dbReference type="GO" id="GO:0008270">
    <property type="term" value="F:zinc ion binding"/>
    <property type="evidence" value="ECO:0007669"/>
    <property type="project" value="UniProtKB-KW"/>
</dbReference>
<keyword evidence="2" id="KW-0863">Zinc-finger</keyword>
<dbReference type="Gene3D" id="3.30.40.10">
    <property type="entry name" value="Zinc/RING finger domain, C3HC4 (zinc finger)"/>
    <property type="match status" value="1"/>
</dbReference>
<dbReference type="GO" id="GO:0003714">
    <property type="term" value="F:transcription corepressor activity"/>
    <property type="evidence" value="ECO:0007669"/>
    <property type="project" value="InterPro"/>
</dbReference>
<keyword evidence="3" id="KW-0862">Zinc</keyword>
<dbReference type="InterPro" id="IPR019787">
    <property type="entry name" value="Znf_PHD-finger"/>
</dbReference>
<name>A0AAD9U7P7_9ROSI</name>
<keyword evidence="6" id="KW-1185">Reference proteome</keyword>
<evidence type="ECO:0000259" key="4">
    <source>
        <dbReference type="Pfam" id="PF00628"/>
    </source>
</evidence>
<dbReference type="PANTHER" id="PTHR46309:SF5">
    <property type="entry name" value="GNAT FAMILY ACETYLTRANSFERASE"/>
    <property type="match status" value="1"/>
</dbReference>
<dbReference type="SUPFAM" id="SSF57903">
    <property type="entry name" value="FYVE/PHD zinc finger"/>
    <property type="match status" value="1"/>
</dbReference>
<evidence type="ECO:0000313" key="6">
    <source>
        <dbReference type="Proteomes" id="UP001280121"/>
    </source>
</evidence>
<feature type="domain" description="PHD-type" evidence="4">
    <location>
        <begin position="70"/>
        <end position="111"/>
    </location>
</feature>
<proteinExistence type="predicted"/>